<dbReference type="PANTHER" id="PTHR36968">
    <property type="entry name" value="HOMEOBOX-DDT DOMAIN PROTEIN RLT2"/>
    <property type="match status" value="1"/>
</dbReference>
<evidence type="ECO:0000256" key="3">
    <source>
        <dbReference type="SAM" id="Coils"/>
    </source>
</evidence>
<evidence type="ECO:0000313" key="6">
    <source>
        <dbReference type="Proteomes" id="UP001157006"/>
    </source>
</evidence>
<name>A0AAV1A9P9_VICFA</name>
<organism evidence="5 6">
    <name type="scientific">Vicia faba</name>
    <name type="common">Broad bean</name>
    <name type="synonym">Faba vulgaris</name>
    <dbReference type="NCBI Taxonomy" id="3906"/>
    <lineage>
        <taxon>Eukaryota</taxon>
        <taxon>Viridiplantae</taxon>
        <taxon>Streptophyta</taxon>
        <taxon>Embryophyta</taxon>
        <taxon>Tracheophyta</taxon>
        <taxon>Spermatophyta</taxon>
        <taxon>Magnoliopsida</taxon>
        <taxon>eudicotyledons</taxon>
        <taxon>Gunneridae</taxon>
        <taxon>Pentapetalae</taxon>
        <taxon>rosids</taxon>
        <taxon>fabids</taxon>
        <taxon>Fabales</taxon>
        <taxon>Fabaceae</taxon>
        <taxon>Papilionoideae</taxon>
        <taxon>50 kb inversion clade</taxon>
        <taxon>NPAAA clade</taxon>
        <taxon>Hologalegina</taxon>
        <taxon>IRL clade</taxon>
        <taxon>Fabeae</taxon>
        <taxon>Vicia</taxon>
    </lineage>
</organism>
<evidence type="ECO:0000256" key="2">
    <source>
        <dbReference type="ARBA" id="ARBA00023242"/>
    </source>
</evidence>
<dbReference type="AlphaFoldDB" id="A0AAV1A9P9"/>
<evidence type="ECO:0000256" key="1">
    <source>
        <dbReference type="ARBA" id="ARBA00004123"/>
    </source>
</evidence>
<evidence type="ECO:0000259" key="4">
    <source>
        <dbReference type="PROSITE" id="PS50827"/>
    </source>
</evidence>
<dbReference type="SMART" id="SM00571">
    <property type="entry name" value="DDT"/>
    <property type="match status" value="1"/>
</dbReference>
<gene>
    <name evidence="5" type="ORF">VFH_IV035040</name>
</gene>
<keyword evidence="6" id="KW-1185">Reference proteome</keyword>
<comment type="subcellular location">
    <subcellularLocation>
        <location evidence="1">Nucleus</location>
    </subcellularLocation>
</comment>
<dbReference type="PROSITE" id="PS50827">
    <property type="entry name" value="DDT"/>
    <property type="match status" value="1"/>
</dbReference>
<accession>A0AAV1A9P9</accession>
<dbReference type="EMBL" id="OX451739">
    <property type="protein sequence ID" value="CAI8607370.1"/>
    <property type="molecule type" value="Genomic_DNA"/>
</dbReference>
<dbReference type="Proteomes" id="UP001157006">
    <property type="component" value="Chromosome 4"/>
</dbReference>
<evidence type="ECO:0000313" key="5">
    <source>
        <dbReference type="EMBL" id="CAI8607370.1"/>
    </source>
</evidence>
<dbReference type="Pfam" id="PF02791">
    <property type="entry name" value="DDT"/>
    <property type="match status" value="1"/>
</dbReference>
<dbReference type="GO" id="GO:0005634">
    <property type="term" value="C:nucleus"/>
    <property type="evidence" value="ECO:0007669"/>
    <property type="project" value="UniProtKB-SubCell"/>
</dbReference>
<proteinExistence type="predicted"/>
<reference evidence="5 6" key="1">
    <citation type="submission" date="2023-01" db="EMBL/GenBank/DDBJ databases">
        <authorList>
            <person name="Kreplak J."/>
        </authorList>
    </citation>
    <scope>NUCLEOTIDE SEQUENCE [LARGE SCALE GENOMIC DNA]</scope>
</reference>
<protein>
    <recommendedName>
        <fullName evidence="4">DDT domain-containing protein</fullName>
    </recommendedName>
</protein>
<sequence>MVNGNPRNKLPNRKPTFQEKREHFMQTREGELNQYVAQNQPPIENCELALDSPISEEGVDQIPMLIDDEELERRDLQEGTNLLICSNELASYGMLGGSLCLDVLVKFPPGVVKMKKPIHLQPWDSSPELVKKLFKVFHFIYTYAVVVDVCPFALDEFVQAFHDKDSMLLGKIHVALLTRLLSDIEVELSNGEDPSFKPQGGQLGENDMDYDTDEKSMEKLRRHLRNAREEYYRYKSEYITYVLEALGLEDTIKNYERRNSTGWEYNSTIRLDRTGKLGSIFDTLEFFFGNAL</sequence>
<keyword evidence="3" id="KW-0175">Coiled coil</keyword>
<dbReference type="GO" id="GO:0006357">
    <property type="term" value="P:regulation of transcription by RNA polymerase II"/>
    <property type="evidence" value="ECO:0007669"/>
    <property type="project" value="InterPro"/>
</dbReference>
<dbReference type="InterPro" id="IPR018501">
    <property type="entry name" value="DDT_dom"/>
</dbReference>
<keyword evidence="2" id="KW-0539">Nucleus</keyword>
<feature type="coiled-coil region" evidence="3">
    <location>
        <begin position="210"/>
        <end position="237"/>
    </location>
</feature>
<dbReference type="PANTHER" id="PTHR36968:SF8">
    <property type="entry name" value="HOMEOBOX-DDT DOMAIN PROTEIN RLT3 ISOFORM X1"/>
    <property type="match status" value="1"/>
</dbReference>
<dbReference type="InterPro" id="IPR044977">
    <property type="entry name" value="RLT1-3"/>
</dbReference>
<feature type="domain" description="DDT" evidence="4">
    <location>
        <begin position="127"/>
        <end position="186"/>
    </location>
</feature>